<keyword evidence="2" id="KW-0472">Membrane</keyword>
<proteinExistence type="predicted"/>
<dbReference type="PANTHER" id="PTHR13018">
    <property type="entry name" value="PROBABLE MEMBRANE PROTEIN DUF221-RELATED"/>
    <property type="match status" value="1"/>
</dbReference>
<dbReference type="InterPro" id="IPR045122">
    <property type="entry name" value="Csc1-like"/>
</dbReference>
<feature type="transmembrane region" description="Helical" evidence="2">
    <location>
        <begin position="943"/>
        <end position="966"/>
    </location>
</feature>
<dbReference type="Pfam" id="PF02714">
    <property type="entry name" value="RSN1_7TM"/>
    <property type="match status" value="1"/>
</dbReference>
<keyword evidence="5" id="KW-1185">Reference proteome</keyword>
<protein>
    <recommendedName>
        <fullName evidence="3">CSC1/OSCA1-like 7TM region domain-containing protein</fullName>
    </recommendedName>
</protein>
<evidence type="ECO:0000259" key="3">
    <source>
        <dbReference type="Pfam" id="PF02714"/>
    </source>
</evidence>
<feature type="transmembrane region" description="Helical" evidence="2">
    <location>
        <begin position="168"/>
        <end position="191"/>
    </location>
</feature>
<feature type="transmembrane region" description="Helical" evidence="2">
    <location>
        <begin position="855"/>
        <end position="881"/>
    </location>
</feature>
<dbReference type="EMBL" id="MU151362">
    <property type="protein sequence ID" value="KAF9444596.1"/>
    <property type="molecule type" value="Genomic_DNA"/>
</dbReference>
<feature type="compositionally biased region" description="Basic and acidic residues" evidence="1">
    <location>
        <begin position="675"/>
        <end position="699"/>
    </location>
</feature>
<dbReference type="PANTHER" id="PTHR13018:SF139">
    <property type="entry name" value="PHOSPHATE METABOLISM PROTEIN 7"/>
    <property type="match status" value="1"/>
</dbReference>
<feature type="transmembrane region" description="Helical" evidence="2">
    <location>
        <begin position="902"/>
        <end position="923"/>
    </location>
</feature>
<feature type="transmembrane region" description="Helical" evidence="2">
    <location>
        <begin position="809"/>
        <end position="835"/>
    </location>
</feature>
<evidence type="ECO:0000256" key="1">
    <source>
        <dbReference type="SAM" id="MobiDB-lite"/>
    </source>
</evidence>
<feature type="transmembrane region" description="Helical" evidence="2">
    <location>
        <begin position="1058"/>
        <end position="1078"/>
    </location>
</feature>
<dbReference type="GO" id="GO:0005886">
    <property type="term" value="C:plasma membrane"/>
    <property type="evidence" value="ECO:0007669"/>
    <property type="project" value="TreeGrafter"/>
</dbReference>
<feature type="region of interest" description="Disordered" evidence="1">
    <location>
        <begin position="1268"/>
        <end position="1288"/>
    </location>
</feature>
<feature type="transmembrane region" description="Helical" evidence="2">
    <location>
        <begin position="76"/>
        <end position="97"/>
    </location>
</feature>
<keyword evidence="2" id="KW-1133">Transmembrane helix</keyword>
<evidence type="ECO:0000313" key="5">
    <source>
        <dbReference type="Proteomes" id="UP000807342"/>
    </source>
</evidence>
<feature type="transmembrane region" description="Helical" evidence="2">
    <location>
        <begin position="1025"/>
        <end position="1046"/>
    </location>
</feature>
<sequence>MTFTSFAESVVISTLASLDPVLVTTSQTPQTTSTSTTLLATPTGFSASTNETLFNNQLTARSVCVGKGLDAASDGVLAAVVLSSVLGFAVWLLFAIVRPRFRQIYGLREWFVSPEVRPKSLGSGLFSFLTPPVPFVPDVLKDVHDAGRSVGRDAQLFPSDEQLNQRSLWVSLLITTGWSVLALGGALPIYLVGLPCNTQLPSHAIFTGGYSTLQDLSLLRLLRLFDERGIRTTNLDGLSQRAIIGDESDPVNARVRIIILTAIALALGVLPALWKILREFNNLVEYRKRWLQVKCEGKDLGWLSVKDAPGFRNWGEKRFKTFIKTIGLTSGMDDDERDDQRARRSNGRAIPRDGVRQPRRKDEEVPLYRDDNVEIDVQSLFSISDTQHIAFLIDQRDEILENLEIAETRYISSFRTTTPDPSIADYEPPPPPDPRRPYISRPLPLGQAAPRRARKRRAVNRAYGTTSLAPTSFVAPSSFYKLRGVDGLSGGRFTETGNVPSFAESFSSRVVGSRFLEVNRNSVTYGRLPVGGQVTVGRNGQLGPASVDADSRRSWTSWIPDPRLHGPNWGVDPFPSEGISEEQEIEYTDELGMRRRAVQTPSGTMDGFAGTSPGAWRWHEPVTSESQTLHNALNDEEEWVDLEKENGPGNDFDSDFNGLPPRVTGSSPFGRRRPPQHEAEAVPSTRRETFPLRRDRDQEPSSIPPPHMRLQHSQPFVRPLDGLNFDDLGQVYEDITHWRSQLKAINAQVMDAQKQSYDDIAEGRDIRGWVIVGRGLRHIPGVQIIEGRAKEDIRWDVLQNERTLLDKMVFWAVICILAVLLAAGLTAVAGLAVSPAPDVAHYLPFLEPLLTAEPLASGIATVLVPAIAATLFITLAIYIISYVANIHGSISRSGSQLFLFKVTFYVLVVVATILFTGIGGILFSLQAFSAGSGHTHSITNGAVYMTVLFLAIVINAAIIVPGLLLLQPMRLWNVLKAERQAVTPRQRFRAIYPRTYNPTFAVSACILAVMFASTFSLIFPIITPAVVLLLLLSLVAHRFLVSYVYARTHSQTGGLLQIWLLKRFGTLLSFQPILLGLIFLSRRIWIEGIVLSGVGVAVMLFVEIYATMRLRLPGRGSLSPITRDSLDHFASAADRYLVDDPEGTANDSSTRGQPVRGSMASVLEMMSLTLAVEPSAPTYRGPVPLQTETLDDLIATERAARTHPDAPPHLPPLPFTDHAEDMAGILYAPELIAPPPIIWLPKDSAEVARSEATDLKKYHNLECTLDVRAKEDVMPRRSSSSRGHHAPR</sequence>
<comment type="caution">
    <text evidence="4">The sequence shown here is derived from an EMBL/GenBank/DDBJ whole genome shotgun (WGS) entry which is preliminary data.</text>
</comment>
<feature type="transmembrane region" description="Helical" evidence="2">
    <location>
        <begin position="257"/>
        <end position="277"/>
    </location>
</feature>
<keyword evidence="2" id="KW-0812">Transmembrane</keyword>
<dbReference type="OrthoDB" id="2591106at2759"/>
<dbReference type="InterPro" id="IPR003864">
    <property type="entry name" value="CSC1/OSCA1-like_7TM"/>
</dbReference>
<reference evidence="4" key="1">
    <citation type="submission" date="2020-11" db="EMBL/GenBank/DDBJ databases">
        <authorList>
            <consortium name="DOE Joint Genome Institute"/>
            <person name="Ahrendt S."/>
            <person name="Riley R."/>
            <person name="Andreopoulos W."/>
            <person name="Labutti K."/>
            <person name="Pangilinan J."/>
            <person name="Ruiz-Duenas F.J."/>
            <person name="Barrasa J.M."/>
            <person name="Sanchez-Garcia M."/>
            <person name="Camarero S."/>
            <person name="Miyauchi S."/>
            <person name="Serrano A."/>
            <person name="Linde D."/>
            <person name="Babiker R."/>
            <person name="Drula E."/>
            <person name="Ayuso-Fernandez I."/>
            <person name="Pacheco R."/>
            <person name="Padilla G."/>
            <person name="Ferreira P."/>
            <person name="Barriuso J."/>
            <person name="Kellner H."/>
            <person name="Castanera R."/>
            <person name="Alfaro M."/>
            <person name="Ramirez L."/>
            <person name="Pisabarro A.G."/>
            <person name="Kuo A."/>
            <person name="Tritt A."/>
            <person name="Lipzen A."/>
            <person name="He G."/>
            <person name="Yan M."/>
            <person name="Ng V."/>
            <person name="Cullen D."/>
            <person name="Martin F."/>
            <person name="Rosso M.-N."/>
            <person name="Henrissat B."/>
            <person name="Hibbett D."/>
            <person name="Martinez A.T."/>
            <person name="Grigoriev I.V."/>
        </authorList>
    </citation>
    <scope>NUCLEOTIDE SEQUENCE</scope>
    <source>
        <strain evidence="4">MF-IS2</strain>
    </source>
</reference>
<feature type="compositionally biased region" description="Basic and acidic residues" evidence="1">
    <location>
        <begin position="350"/>
        <end position="365"/>
    </location>
</feature>
<feature type="region of interest" description="Disordered" evidence="1">
    <location>
        <begin position="331"/>
        <end position="365"/>
    </location>
</feature>
<feature type="domain" description="CSC1/OSCA1-like 7TM region" evidence="3">
    <location>
        <begin position="807"/>
        <end position="1077"/>
    </location>
</feature>
<name>A0A9P5X761_9AGAR</name>
<feature type="transmembrane region" description="Helical" evidence="2">
    <location>
        <begin position="995"/>
        <end position="1019"/>
    </location>
</feature>
<organism evidence="4 5">
    <name type="scientific">Macrolepiota fuliginosa MF-IS2</name>
    <dbReference type="NCBI Taxonomy" id="1400762"/>
    <lineage>
        <taxon>Eukaryota</taxon>
        <taxon>Fungi</taxon>
        <taxon>Dikarya</taxon>
        <taxon>Basidiomycota</taxon>
        <taxon>Agaricomycotina</taxon>
        <taxon>Agaricomycetes</taxon>
        <taxon>Agaricomycetidae</taxon>
        <taxon>Agaricales</taxon>
        <taxon>Agaricineae</taxon>
        <taxon>Agaricaceae</taxon>
        <taxon>Macrolepiota</taxon>
    </lineage>
</organism>
<feature type="region of interest" description="Disordered" evidence="1">
    <location>
        <begin position="644"/>
        <end position="712"/>
    </location>
</feature>
<evidence type="ECO:0000256" key="2">
    <source>
        <dbReference type="SAM" id="Phobius"/>
    </source>
</evidence>
<gene>
    <name evidence="4" type="ORF">P691DRAFT_796399</name>
</gene>
<evidence type="ECO:0000313" key="4">
    <source>
        <dbReference type="EMBL" id="KAF9444596.1"/>
    </source>
</evidence>
<feature type="region of interest" description="Disordered" evidence="1">
    <location>
        <begin position="416"/>
        <end position="457"/>
    </location>
</feature>
<feature type="transmembrane region" description="Helical" evidence="2">
    <location>
        <begin position="1084"/>
        <end position="1106"/>
    </location>
</feature>
<accession>A0A9P5X761</accession>
<dbReference type="GO" id="GO:0005227">
    <property type="term" value="F:calcium-activated cation channel activity"/>
    <property type="evidence" value="ECO:0007669"/>
    <property type="project" value="InterPro"/>
</dbReference>
<dbReference type="Proteomes" id="UP000807342">
    <property type="component" value="Unassembled WGS sequence"/>
</dbReference>